<accession>A0AAN9U1N4</accession>
<feature type="compositionally biased region" description="Low complexity" evidence="2">
    <location>
        <begin position="493"/>
        <end position="505"/>
    </location>
</feature>
<evidence type="ECO:0000313" key="3">
    <source>
        <dbReference type="EMBL" id="KAK7736545.1"/>
    </source>
</evidence>
<feature type="compositionally biased region" description="Polar residues" evidence="2">
    <location>
        <begin position="207"/>
        <end position="231"/>
    </location>
</feature>
<name>A0AAN9U1N4_9PEZI</name>
<evidence type="ECO:0000256" key="1">
    <source>
        <dbReference type="ARBA" id="ARBA00010402"/>
    </source>
</evidence>
<comment type="caution">
    <text evidence="3">The sequence shown here is derived from an EMBL/GenBank/DDBJ whole genome shotgun (WGS) entry which is preliminary data.</text>
</comment>
<feature type="compositionally biased region" description="Low complexity" evidence="2">
    <location>
        <begin position="608"/>
        <end position="620"/>
    </location>
</feature>
<dbReference type="CDD" id="cd24139">
    <property type="entry name" value="SIP5-like"/>
    <property type="match status" value="1"/>
</dbReference>
<feature type="compositionally biased region" description="Polar residues" evidence="2">
    <location>
        <begin position="744"/>
        <end position="767"/>
    </location>
</feature>
<dbReference type="EMBL" id="JAJSPL020000033">
    <property type="protein sequence ID" value="KAK7736545.1"/>
    <property type="molecule type" value="Genomic_DNA"/>
</dbReference>
<feature type="compositionally biased region" description="Polar residues" evidence="2">
    <location>
        <begin position="187"/>
        <end position="199"/>
    </location>
</feature>
<feature type="compositionally biased region" description="Basic and acidic residues" evidence="2">
    <location>
        <begin position="833"/>
        <end position="870"/>
    </location>
</feature>
<gene>
    <name evidence="3" type="primary">SIP5</name>
    <name evidence="3" type="ORF">SLS53_006976</name>
</gene>
<feature type="compositionally biased region" description="Low complexity" evidence="2">
    <location>
        <begin position="54"/>
        <end position="69"/>
    </location>
</feature>
<dbReference type="InterPro" id="IPR039301">
    <property type="entry name" value="Sip5/DA2"/>
</dbReference>
<dbReference type="Proteomes" id="UP001320245">
    <property type="component" value="Unassembled WGS sequence"/>
</dbReference>
<feature type="compositionally biased region" description="Low complexity" evidence="2">
    <location>
        <begin position="512"/>
        <end position="537"/>
    </location>
</feature>
<feature type="region of interest" description="Disordered" evidence="2">
    <location>
        <begin position="478"/>
        <end position="554"/>
    </location>
</feature>
<feature type="region of interest" description="Disordered" evidence="2">
    <location>
        <begin position="396"/>
        <end position="430"/>
    </location>
</feature>
<feature type="compositionally biased region" description="Basic and acidic residues" evidence="2">
    <location>
        <begin position="73"/>
        <end position="88"/>
    </location>
</feature>
<feature type="region of interest" description="Disordered" evidence="2">
    <location>
        <begin position="566"/>
        <end position="794"/>
    </location>
</feature>
<proteinExistence type="inferred from homology"/>
<feature type="compositionally biased region" description="Polar residues" evidence="2">
    <location>
        <begin position="715"/>
        <end position="726"/>
    </location>
</feature>
<keyword evidence="4" id="KW-1185">Reference proteome</keyword>
<sequence>MGNTNAKESRSGDAGGSSGHRHHRNTLAPAFDPSASSHDRSSSNQRARNRNTRNDLGSLLGIGPLSSSSRPDPSYERRETKQEREARRLERERIQRVKERERSIREEHVDGGYLVTMGVYVGPEDYSKQVVRQLQIDRKIAPFWRGLDDFNEQWAEHQIIAAARGLPIPPADQAPPEELVPRPGPSPASSSNSTHNVDTLTVPLGPRTQSVASDNSASNVGSALVSTTGPSNKGPPSPFKPRTKALAAALSLGSKNGSSADLAPREIKLPDDPFVNGQPLEVFLYKDGSECPICFLYYPPYLNHTRCCDQPICSECFVQIKRPDPHFPEGHGDGENPHADPEEEAGLLISEPAQCPYCQQPEFGVTYDPPSFRRGLTHAVSPAGLGFQNTAMSSNTSLNSGLAPGALTPPPAPGAGGNRRRTQSLSANAPNVITTDRVRPDWAAKLAAQRNHLARRAAAATALHTAAFLMSDSGSRGFSRIGRFGRRNTNGESSSMGDSGAVASGSAGGASSGPEPGPRSSSGRGHVAGSADAADAADAAEDERQTHMENLENMMLAEAIRLSLAAEDERKRKAEKEERKEAKKREKEDRKAAKAASKGHPYSGSGQGSTSGSTLSLPGIGAIGRRRGNSAASNLRVEATTAHAMASAGGPASPPNPATTSPTDKGKGVDRGPPQTPPETEIGKANVDALHPDKTPTSIPAPPPTSTPRPVPSPHQTTGRSHLRQMSSASSASSSQPDSQPGSYLNTPSELQQQDPHASGLSIGSRSDVSDGEAAGQSGEQDSDPSASTEPMFNYRSLAEMVGVEMDGVNAGRRLSQIGESRAEEENTTTTTLDKDPEKDGSTYEAQVEHAEDVSDPTSKAEDHENDKLSKSIATLTQDSYDAKEAVPVAHSEHAEDISSSGATMELPQLMVTPQTPVPEDDDGADHKQMGFGGARTVEVSGEVTQ</sequence>
<comment type="similarity">
    <text evidence="1">Belongs to the SIP5 family.</text>
</comment>
<feature type="compositionally biased region" description="Polar residues" evidence="2">
    <location>
        <begin position="778"/>
        <end position="791"/>
    </location>
</feature>
<feature type="compositionally biased region" description="Basic and acidic residues" evidence="2">
    <location>
        <begin position="881"/>
        <end position="897"/>
    </location>
</feature>
<dbReference type="AlphaFoldDB" id="A0AAN9U1N4"/>
<feature type="compositionally biased region" description="Low complexity" evidence="2">
    <location>
        <begin position="641"/>
        <end position="651"/>
    </location>
</feature>
<organism evidence="3 4">
    <name type="scientific">Cytospora paraplurivora</name>
    <dbReference type="NCBI Taxonomy" id="2898453"/>
    <lineage>
        <taxon>Eukaryota</taxon>
        <taxon>Fungi</taxon>
        <taxon>Dikarya</taxon>
        <taxon>Ascomycota</taxon>
        <taxon>Pezizomycotina</taxon>
        <taxon>Sordariomycetes</taxon>
        <taxon>Sordariomycetidae</taxon>
        <taxon>Diaporthales</taxon>
        <taxon>Cytosporaceae</taxon>
        <taxon>Cytospora</taxon>
    </lineage>
</organism>
<evidence type="ECO:0000256" key="2">
    <source>
        <dbReference type="SAM" id="MobiDB-lite"/>
    </source>
</evidence>
<reference evidence="3 4" key="1">
    <citation type="journal article" date="2023" name="PLoS ONE">
        <title>Cytospora paraplurivora sp. nov. isolated from orchards with fruit tree decline syndrome in Ontario, Canada.</title>
        <authorList>
            <person name="Ilyukhin E."/>
            <person name="Nguyen H.D.T."/>
            <person name="Castle A.J."/>
            <person name="Ellouze W."/>
        </authorList>
    </citation>
    <scope>NUCLEOTIDE SEQUENCE [LARGE SCALE GENOMIC DNA]</scope>
    <source>
        <strain evidence="3 4">FDS-564</strain>
    </source>
</reference>
<feature type="region of interest" description="Disordered" evidence="2">
    <location>
        <begin position="167"/>
        <end position="241"/>
    </location>
</feature>
<feature type="compositionally biased region" description="Basic and acidic residues" evidence="2">
    <location>
        <begin position="567"/>
        <end position="592"/>
    </location>
</feature>
<protein>
    <submittedName>
        <fullName evidence="3">SNF1-interacting protein</fullName>
    </submittedName>
</protein>
<feature type="region of interest" description="Disordered" evidence="2">
    <location>
        <begin position="812"/>
        <end position="946"/>
    </location>
</feature>
<dbReference type="GO" id="GO:0005737">
    <property type="term" value="C:cytoplasm"/>
    <property type="evidence" value="ECO:0007669"/>
    <property type="project" value="TreeGrafter"/>
</dbReference>
<evidence type="ECO:0000313" key="4">
    <source>
        <dbReference type="Proteomes" id="UP001320245"/>
    </source>
</evidence>
<feature type="compositionally biased region" description="Pro residues" evidence="2">
    <location>
        <begin position="699"/>
        <end position="713"/>
    </location>
</feature>
<feature type="compositionally biased region" description="Low complexity" evidence="2">
    <location>
        <begin position="727"/>
        <end position="743"/>
    </location>
</feature>
<dbReference type="PANTHER" id="PTHR31315:SF1">
    <property type="entry name" value="PROTEIN SIP5"/>
    <property type="match status" value="1"/>
</dbReference>
<dbReference type="PANTHER" id="PTHR31315">
    <property type="entry name" value="PROTEIN SIP5"/>
    <property type="match status" value="1"/>
</dbReference>
<feature type="region of interest" description="Disordered" evidence="2">
    <location>
        <begin position="1"/>
        <end position="88"/>
    </location>
</feature>